<dbReference type="Proteomes" id="UP001501204">
    <property type="component" value="Unassembled WGS sequence"/>
</dbReference>
<evidence type="ECO:0000256" key="1">
    <source>
        <dbReference type="SAM" id="MobiDB-lite"/>
    </source>
</evidence>
<evidence type="ECO:0008006" key="4">
    <source>
        <dbReference type="Google" id="ProtNLM"/>
    </source>
</evidence>
<proteinExistence type="predicted"/>
<evidence type="ECO:0000313" key="3">
    <source>
        <dbReference type="Proteomes" id="UP001501204"/>
    </source>
</evidence>
<sequence>MSRPPGRFRQAPRPAALPVRTRTWVSSHPMHRGGPPPSPPRVRRGAGDGGAPRAAPDSHRQRAGRHGHDGQEVLVTYTVIARSADSRLLGAATASCSLAVGNAVPALVPTAGVVASQAWTNRRLRYEMLRTLHHGGTAEEAIAALTDADPDLALRQVAVLPVAGPGAHLTGSLCTPWAGGVAGTDFVVIGNYLAGPEVVEAMRAAMDEALAGPGPTSTGMAEALLACLRAGQDAGGDSRGQQSAAVLVADTLAGFQYPVLLDVDLRADNSPAPLDDLAEMLALKGRAHPAPAEVMPSIRVPHRPEDEKLWSTVLS</sequence>
<dbReference type="EMBL" id="BAAAOA010000035">
    <property type="protein sequence ID" value="GAA1767707.1"/>
    <property type="molecule type" value="Genomic_DNA"/>
</dbReference>
<dbReference type="SUPFAM" id="SSF56235">
    <property type="entry name" value="N-terminal nucleophile aminohydrolases (Ntn hydrolases)"/>
    <property type="match status" value="1"/>
</dbReference>
<feature type="region of interest" description="Disordered" evidence="1">
    <location>
        <begin position="1"/>
        <end position="69"/>
    </location>
</feature>
<dbReference type="Pfam" id="PF06267">
    <property type="entry name" value="DUF1028"/>
    <property type="match status" value="1"/>
</dbReference>
<accession>A0ABP4X2J9</accession>
<reference evidence="3" key="1">
    <citation type="journal article" date="2019" name="Int. J. Syst. Evol. Microbiol.">
        <title>The Global Catalogue of Microorganisms (GCM) 10K type strain sequencing project: providing services to taxonomists for standard genome sequencing and annotation.</title>
        <authorList>
            <consortium name="The Broad Institute Genomics Platform"/>
            <consortium name="The Broad Institute Genome Sequencing Center for Infectious Disease"/>
            <person name="Wu L."/>
            <person name="Ma J."/>
        </authorList>
    </citation>
    <scope>NUCLEOTIDE SEQUENCE [LARGE SCALE GENOMIC DNA]</scope>
    <source>
        <strain evidence="3">JCM 14735</strain>
    </source>
</reference>
<dbReference type="Gene3D" id="3.60.20.10">
    <property type="entry name" value="Glutamine Phosphoribosylpyrophosphate, subunit 1, domain 1"/>
    <property type="match status" value="1"/>
</dbReference>
<keyword evidence="3" id="KW-1185">Reference proteome</keyword>
<name>A0ABP4X2J9_9MICC</name>
<dbReference type="PANTHER" id="PTHR39328">
    <property type="entry name" value="BLL2871 PROTEIN"/>
    <property type="match status" value="1"/>
</dbReference>
<protein>
    <recommendedName>
        <fullName evidence="4">DUF1028 domain-containing protein</fullName>
    </recommendedName>
</protein>
<dbReference type="InterPro" id="IPR010430">
    <property type="entry name" value="DUF1028"/>
</dbReference>
<organism evidence="2 3">
    <name type="scientific">Kocuria aegyptia</name>
    <dbReference type="NCBI Taxonomy" id="330943"/>
    <lineage>
        <taxon>Bacteria</taxon>
        <taxon>Bacillati</taxon>
        <taxon>Actinomycetota</taxon>
        <taxon>Actinomycetes</taxon>
        <taxon>Micrococcales</taxon>
        <taxon>Micrococcaceae</taxon>
        <taxon>Kocuria</taxon>
    </lineage>
</organism>
<gene>
    <name evidence="2" type="ORF">GCM10009767_27590</name>
</gene>
<evidence type="ECO:0000313" key="2">
    <source>
        <dbReference type="EMBL" id="GAA1767707.1"/>
    </source>
</evidence>
<dbReference type="InterPro" id="IPR029055">
    <property type="entry name" value="Ntn_hydrolases_N"/>
</dbReference>
<feature type="compositionally biased region" description="Basic and acidic residues" evidence="1">
    <location>
        <begin position="56"/>
        <end position="69"/>
    </location>
</feature>
<comment type="caution">
    <text evidence="2">The sequence shown here is derived from an EMBL/GenBank/DDBJ whole genome shotgun (WGS) entry which is preliminary data.</text>
</comment>
<dbReference type="PANTHER" id="PTHR39328:SF1">
    <property type="entry name" value="BLL2871 PROTEIN"/>
    <property type="match status" value="1"/>
</dbReference>